<proteinExistence type="predicted"/>
<dbReference type="PANTHER" id="PTHR43646:SF2">
    <property type="entry name" value="GLYCOSYLTRANSFERASE 2-LIKE DOMAIN-CONTAINING PROTEIN"/>
    <property type="match status" value="1"/>
</dbReference>
<dbReference type="Proteomes" id="UP000624703">
    <property type="component" value="Unassembled WGS sequence"/>
</dbReference>
<evidence type="ECO:0000256" key="6">
    <source>
        <dbReference type="SAM" id="Phobius"/>
    </source>
</evidence>
<organism evidence="8 9">
    <name type="scientific">Persicirhabdus sediminis</name>
    <dbReference type="NCBI Taxonomy" id="454144"/>
    <lineage>
        <taxon>Bacteria</taxon>
        <taxon>Pseudomonadati</taxon>
        <taxon>Verrucomicrobiota</taxon>
        <taxon>Verrucomicrobiia</taxon>
        <taxon>Verrucomicrobiales</taxon>
        <taxon>Verrucomicrobiaceae</taxon>
        <taxon>Persicirhabdus</taxon>
    </lineage>
</organism>
<accession>A0A8J7MFK7</accession>
<keyword evidence="3" id="KW-0328">Glycosyltransferase</keyword>
<evidence type="ECO:0000256" key="3">
    <source>
        <dbReference type="ARBA" id="ARBA00022676"/>
    </source>
</evidence>
<comment type="subcellular location">
    <subcellularLocation>
        <location evidence="1">Cell membrane</location>
    </subcellularLocation>
</comment>
<keyword evidence="9" id="KW-1185">Reference proteome</keyword>
<dbReference type="Pfam" id="PF00535">
    <property type="entry name" value="Glycos_transf_2"/>
    <property type="match status" value="1"/>
</dbReference>
<feature type="transmembrane region" description="Helical" evidence="6">
    <location>
        <begin position="305"/>
        <end position="322"/>
    </location>
</feature>
<sequence>MSWDTIAYVCLACAALPAVQCLINSFVFLPPRGAEKPLPAVSVLIPARNEEANIAKLIDSLLSSKHDDFELIVGDDDSSDRTAEIVTQLAAGDSRVSLLPIEGKPAGWGGKMYACEQLAKNASHEYLLFLDADVVVTEDALGDMLAFLLQGKELGMISGIPKQITGSWLERLLIPLVYFILLGFLSIMRMRWFKTPAYAAACGQVIFCRRNAYFEIGGHEAIKSSVHDGLDLPRLMRRAGWRTDLCDISKLCSCRMYHNARETWNGLEKNAHRGIGSPMLIGFFTVLLLTGQVLPVLLLPFTELFSFYSWLALFVSVVISYAQRIYQVVAFGNCLAGAMLHPLGIVIFLAVQWTSLVRRLLGVKSTWKGRVIEA</sequence>
<dbReference type="AlphaFoldDB" id="A0A8J7MFK7"/>
<dbReference type="EMBL" id="JAENIM010000041">
    <property type="protein sequence ID" value="MBK1791870.1"/>
    <property type="molecule type" value="Genomic_DNA"/>
</dbReference>
<keyword evidence="2" id="KW-1003">Cell membrane</keyword>
<feature type="transmembrane region" description="Helical" evidence="6">
    <location>
        <begin position="279"/>
        <end position="299"/>
    </location>
</feature>
<evidence type="ECO:0000313" key="9">
    <source>
        <dbReference type="Proteomes" id="UP000624703"/>
    </source>
</evidence>
<dbReference type="SUPFAM" id="SSF53448">
    <property type="entry name" value="Nucleotide-diphospho-sugar transferases"/>
    <property type="match status" value="1"/>
</dbReference>
<evidence type="ECO:0000259" key="7">
    <source>
        <dbReference type="Pfam" id="PF00535"/>
    </source>
</evidence>
<dbReference type="CDD" id="cd06423">
    <property type="entry name" value="CESA_like"/>
    <property type="match status" value="1"/>
</dbReference>
<dbReference type="PANTHER" id="PTHR43646">
    <property type="entry name" value="GLYCOSYLTRANSFERASE"/>
    <property type="match status" value="1"/>
</dbReference>
<name>A0A8J7MFK7_9BACT</name>
<keyword evidence="6" id="KW-1133">Transmembrane helix</keyword>
<keyword evidence="6" id="KW-0812">Transmembrane</keyword>
<dbReference type="RefSeq" id="WP_200311881.1">
    <property type="nucleotide sequence ID" value="NZ_JAENIM010000041.1"/>
</dbReference>
<reference evidence="8" key="1">
    <citation type="submission" date="2021-01" db="EMBL/GenBank/DDBJ databases">
        <title>Modified the classification status of verrucomicrobia.</title>
        <authorList>
            <person name="Feng X."/>
        </authorList>
    </citation>
    <scope>NUCLEOTIDE SEQUENCE</scope>
    <source>
        <strain evidence="8">_KCTC 22039</strain>
    </source>
</reference>
<comment type="caution">
    <text evidence="8">The sequence shown here is derived from an EMBL/GenBank/DDBJ whole genome shotgun (WGS) entry which is preliminary data.</text>
</comment>
<keyword evidence="5 6" id="KW-0472">Membrane</keyword>
<evidence type="ECO:0000256" key="4">
    <source>
        <dbReference type="ARBA" id="ARBA00022679"/>
    </source>
</evidence>
<evidence type="ECO:0000256" key="1">
    <source>
        <dbReference type="ARBA" id="ARBA00004236"/>
    </source>
</evidence>
<dbReference type="InterPro" id="IPR029044">
    <property type="entry name" value="Nucleotide-diphossugar_trans"/>
</dbReference>
<dbReference type="Gene3D" id="3.90.550.10">
    <property type="entry name" value="Spore Coat Polysaccharide Biosynthesis Protein SpsA, Chain A"/>
    <property type="match status" value="1"/>
</dbReference>
<dbReference type="InterPro" id="IPR001173">
    <property type="entry name" value="Glyco_trans_2-like"/>
</dbReference>
<keyword evidence="4" id="KW-0808">Transferase</keyword>
<feature type="transmembrane region" description="Helical" evidence="6">
    <location>
        <begin position="168"/>
        <end position="188"/>
    </location>
</feature>
<protein>
    <submittedName>
        <fullName evidence="8">Glycosyltransferase</fullName>
    </submittedName>
</protein>
<evidence type="ECO:0000256" key="2">
    <source>
        <dbReference type="ARBA" id="ARBA00022475"/>
    </source>
</evidence>
<gene>
    <name evidence="8" type="ORF">JIN82_11970</name>
</gene>
<dbReference type="GO" id="GO:0005886">
    <property type="term" value="C:plasma membrane"/>
    <property type="evidence" value="ECO:0007669"/>
    <property type="project" value="UniProtKB-SubCell"/>
</dbReference>
<feature type="transmembrane region" description="Helical" evidence="6">
    <location>
        <begin position="329"/>
        <end position="351"/>
    </location>
</feature>
<feature type="domain" description="Glycosyltransferase 2-like" evidence="7">
    <location>
        <begin position="42"/>
        <end position="178"/>
    </location>
</feature>
<evidence type="ECO:0000256" key="5">
    <source>
        <dbReference type="ARBA" id="ARBA00023136"/>
    </source>
</evidence>
<dbReference type="GO" id="GO:0016757">
    <property type="term" value="F:glycosyltransferase activity"/>
    <property type="evidence" value="ECO:0007669"/>
    <property type="project" value="UniProtKB-KW"/>
</dbReference>
<evidence type="ECO:0000313" key="8">
    <source>
        <dbReference type="EMBL" id="MBK1791870.1"/>
    </source>
</evidence>